<reference evidence="7 8" key="1">
    <citation type="submission" date="2023-03" db="EMBL/GenBank/DDBJ databases">
        <title>Roseibium porphyridii sp. nov. and Roseibium rhodosorbium sp. nov. isolated from marine algae, Porphyridium cruentum and Rhodosorus marinus, respectively.</title>
        <authorList>
            <person name="Lee M.W."/>
            <person name="Choi B.J."/>
            <person name="Lee J.K."/>
            <person name="Choi D.G."/>
            <person name="Baek J.H."/>
            <person name="Bayburt H."/>
            <person name="Kim J.M."/>
            <person name="Han D.M."/>
            <person name="Kim K.H."/>
            <person name="Jeon C.O."/>
        </authorList>
    </citation>
    <scope>NUCLEOTIDE SEQUENCE [LARGE SCALE GENOMIC DNA]</scope>
    <source>
        <strain evidence="7 8">KMA01</strain>
    </source>
</reference>
<dbReference type="Pfam" id="PF07690">
    <property type="entry name" value="MFS_1"/>
    <property type="match status" value="1"/>
</dbReference>
<keyword evidence="3 5" id="KW-1133">Transmembrane helix</keyword>
<feature type="transmembrane region" description="Helical" evidence="5">
    <location>
        <begin position="456"/>
        <end position="474"/>
    </location>
</feature>
<evidence type="ECO:0000256" key="3">
    <source>
        <dbReference type="ARBA" id="ARBA00022989"/>
    </source>
</evidence>
<comment type="subcellular location">
    <subcellularLocation>
        <location evidence="1">Membrane</location>
        <topology evidence="1">Multi-pass membrane protein</topology>
    </subcellularLocation>
</comment>
<sequence length="491" mass="51791">MAVSSPAQDCPPHLFSRDRAAGTLALMLGVGSHAINGFVTTAVLPDIIRDLGGQDRAFWVFSSFEMMAILAGCLTGAVKVRFGARLPFLLATSLLAFGSTLAGLSGTLEGLIAGRAFQGFGEGMIIALCYGLIPDLFPNHVAPRVFALLSGVWALAAGIGPVSAGLLSELWSWRAAFLVNIPLVLLLFVLMNTALPAGSAVARSGHKPEQSTGSNRIALRLLLLITSIYLLTVIGEAQTPVRLALTILAGLLAATILLKIDANSIRRLFPRQAFRLETLIGLGTWIVFLTSVVAAVRAIFVTTFGQVYWDMSVTEASYVAAGLAFSWTAFSWVSARAPSRKRELTYLVTGPVLIAIGMAMTGYSLETRSLILFALAAIVAGAGHGLSSQILMRSLMYTAKGQEQNLVSSILPTISSAGIAIGGGLTGLIAIQTGLITPGAETLLTKAAIAQSGASVFYTNAFLMLVPASAMMILRRRLILVESRDVKPDRA</sequence>
<dbReference type="PANTHER" id="PTHR23501">
    <property type="entry name" value="MAJOR FACILITATOR SUPERFAMILY"/>
    <property type="match status" value="1"/>
</dbReference>
<feature type="transmembrane region" description="Helical" evidence="5">
    <location>
        <begin position="413"/>
        <end position="436"/>
    </location>
</feature>
<feature type="transmembrane region" description="Helical" evidence="5">
    <location>
        <begin position="56"/>
        <end position="74"/>
    </location>
</feature>
<feature type="transmembrane region" description="Helical" evidence="5">
    <location>
        <begin position="145"/>
        <end position="167"/>
    </location>
</feature>
<evidence type="ECO:0000259" key="6">
    <source>
        <dbReference type="PROSITE" id="PS50850"/>
    </source>
</evidence>
<evidence type="ECO:0000256" key="1">
    <source>
        <dbReference type="ARBA" id="ARBA00004141"/>
    </source>
</evidence>
<feature type="transmembrane region" description="Helical" evidence="5">
    <location>
        <begin position="86"/>
        <end position="106"/>
    </location>
</feature>
<gene>
    <name evidence="7" type="ORF">K1718_09230</name>
</gene>
<evidence type="ECO:0000313" key="8">
    <source>
        <dbReference type="Proteomes" id="UP001209803"/>
    </source>
</evidence>
<accession>A0ABY8FAD8</accession>
<feature type="transmembrane region" description="Helical" evidence="5">
    <location>
        <begin position="279"/>
        <end position="304"/>
    </location>
</feature>
<evidence type="ECO:0000256" key="5">
    <source>
        <dbReference type="SAM" id="Phobius"/>
    </source>
</evidence>
<dbReference type="PANTHER" id="PTHR23501:SF154">
    <property type="entry name" value="MULTIDRUG-EFFLUX TRANSPORTER RV1634-RELATED"/>
    <property type="match status" value="1"/>
</dbReference>
<feature type="transmembrane region" description="Helical" evidence="5">
    <location>
        <begin position="21"/>
        <end position="44"/>
    </location>
</feature>
<dbReference type="RefSeq" id="WP_265683998.1">
    <property type="nucleotide sequence ID" value="NZ_CP120863.1"/>
</dbReference>
<dbReference type="InterPro" id="IPR036259">
    <property type="entry name" value="MFS_trans_sf"/>
</dbReference>
<proteinExistence type="predicted"/>
<dbReference type="PRINTS" id="PR01036">
    <property type="entry name" value="TCRTETB"/>
</dbReference>
<dbReference type="PROSITE" id="PS50850">
    <property type="entry name" value="MFS"/>
    <property type="match status" value="1"/>
</dbReference>
<keyword evidence="2 5" id="KW-0812">Transmembrane</keyword>
<dbReference type="InterPro" id="IPR020846">
    <property type="entry name" value="MFS_dom"/>
</dbReference>
<dbReference type="SUPFAM" id="SSF103473">
    <property type="entry name" value="MFS general substrate transporter"/>
    <property type="match status" value="1"/>
</dbReference>
<feature type="transmembrane region" description="Helical" evidence="5">
    <location>
        <begin position="316"/>
        <end position="333"/>
    </location>
</feature>
<feature type="transmembrane region" description="Helical" evidence="5">
    <location>
        <begin position="241"/>
        <end position="258"/>
    </location>
</feature>
<protein>
    <submittedName>
        <fullName evidence="7">MFS transporter</fullName>
    </submittedName>
</protein>
<feature type="transmembrane region" description="Helical" evidence="5">
    <location>
        <begin position="371"/>
        <end position="392"/>
    </location>
</feature>
<evidence type="ECO:0000313" key="7">
    <source>
        <dbReference type="EMBL" id="WFE91524.1"/>
    </source>
</evidence>
<feature type="domain" description="Major facilitator superfamily (MFS) profile" evidence="6">
    <location>
        <begin position="22"/>
        <end position="484"/>
    </location>
</feature>
<dbReference type="Proteomes" id="UP001209803">
    <property type="component" value="Chromosome"/>
</dbReference>
<feature type="transmembrane region" description="Helical" evidence="5">
    <location>
        <begin position="217"/>
        <end position="235"/>
    </location>
</feature>
<name>A0ABY8FAD8_9HYPH</name>
<organism evidence="7 8">
    <name type="scientific">Roseibium porphyridii</name>
    <dbReference type="NCBI Taxonomy" id="2866279"/>
    <lineage>
        <taxon>Bacteria</taxon>
        <taxon>Pseudomonadati</taxon>
        <taxon>Pseudomonadota</taxon>
        <taxon>Alphaproteobacteria</taxon>
        <taxon>Hyphomicrobiales</taxon>
        <taxon>Stappiaceae</taxon>
        <taxon>Roseibium</taxon>
    </lineage>
</organism>
<keyword evidence="4 5" id="KW-0472">Membrane</keyword>
<evidence type="ECO:0000256" key="4">
    <source>
        <dbReference type="ARBA" id="ARBA00023136"/>
    </source>
</evidence>
<dbReference type="InterPro" id="IPR011701">
    <property type="entry name" value="MFS"/>
</dbReference>
<evidence type="ECO:0000256" key="2">
    <source>
        <dbReference type="ARBA" id="ARBA00022692"/>
    </source>
</evidence>
<feature type="transmembrane region" description="Helical" evidence="5">
    <location>
        <begin position="112"/>
        <end position="133"/>
    </location>
</feature>
<dbReference type="Gene3D" id="1.20.1720.10">
    <property type="entry name" value="Multidrug resistance protein D"/>
    <property type="match status" value="1"/>
</dbReference>
<dbReference type="EMBL" id="CP120863">
    <property type="protein sequence ID" value="WFE91524.1"/>
    <property type="molecule type" value="Genomic_DNA"/>
</dbReference>
<dbReference type="Gene3D" id="1.20.1250.20">
    <property type="entry name" value="MFS general substrate transporter like domains"/>
    <property type="match status" value="1"/>
</dbReference>
<feature type="transmembrane region" description="Helical" evidence="5">
    <location>
        <begin position="173"/>
        <end position="196"/>
    </location>
</feature>
<feature type="transmembrane region" description="Helical" evidence="5">
    <location>
        <begin position="345"/>
        <end position="365"/>
    </location>
</feature>
<keyword evidence="8" id="KW-1185">Reference proteome</keyword>